<evidence type="ECO:0000313" key="6">
    <source>
        <dbReference type="Proteomes" id="UP000461768"/>
    </source>
</evidence>
<dbReference type="EMBL" id="WAGX01000005">
    <property type="protein sequence ID" value="KAB1438490.1"/>
    <property type="molecule type" value="Genomic_DNA"/>
</dbReference>
<dbReference type="InterPro" id="IPR011006">
    <property type="entry name" value="CheY-like_superfamily"/>
</dbReference>
<reference evidence="5 6" key="2">
    <citation type="submission" date="2020-02" db="EMBL/GenBank/DDBJ databases">
        <title>Candidatus Galacturonibacter soehngenii shows hetero-acetogenic catabolism of galacturonic acid but lacks a canonical carbon monoxide dehydrogenase/acetyl-CoA synthase complex.</title>
        <authorList>
            <person name="Diender M."/>
            <person name="Stouten G.R."/>
            <person name="Petersen J.F."/>
            <person name="Nielsen P.H."/>
            <person name="Dueholm M.S."/>
            <person name="Pronk J.T."/>
            <person name="Van Loosdrecht M.C.M."/>
        </authorList>
    </citation>
    <scope>NUCLEOTIDE SEQUENCE [LARGE SCALE GENOMIC DNA]</scope>
    <source>
        <strain evidence="5">GalUA</strain>
    </source>
</reference>
<dbReference type="InterPro" id="IPR007492">
    <property type="entry name" value="LytTR_DNA-bd_dom"/>
</dbReference>
<dbReference type="SUPFAM" id="SSF52172">
    <property type="entry name" value="CheY-like"/>
    <property type="match status" value="1"/>
</dbReference>
<sequence length="243" mass="28742">MYTVAICDDENIITTTLQQLILEWNPTLQVTCFTSGEELLQAYHPYDAIFLDIDMKGINGIETGRRIRQMDKETKIIYLTAYRDYVAGAFEVHAFQYLLKPIKKKILWDTLEELFRYIQLPEKKVVMDFHTVNGMVCLAIDQIYYFEYINRRIKIVEEAKEHFMVDKISSVLVRMQEFGFSMPHQSFVVNMLHVKNIKNQQIYLDNGMLVPIAQKKQKSWKQELTTYLSKRLETQKGRSYANR</sequence>
<dbReference type="InterPro" id="IPR001789">
    <property type="entry name" value="Sig_transdc_resp-reg_receiver"/>
</dbReference>
<keyword evidence="6" id="KW-1185">Reference proteome</keyword>
<dbReference type="PROSITE" id="PS50110">
    <property type="entry name" value="RESPONSE_REGULATORY"/>
    <property type="match status" value="1"/>
</dbReference>
<dbReference type="Gene3D" id="2.40.50.1020">
    <property type="entry name" value="LytTr DNA-binding domain"/>
    <property type="match status" value="1"/>
</dbReference>
<gene>
    <name evidence="5" type="ORF">F7O84_13195</name>
</gene>
<dbReference type="GO" id="GO:0000156">
    <property type="term" value="F:phosphorelay response regulator activity"/>
    <property type="evidence" value="ECO:0007669"/>
    <property type="project" value="InterPro"/>
</dbReference>
<accession>A0A7V7QKW0</accession>
<proteinExistence type="predicted"/>
<dbReference type="RefSeq" id="WP_151146017.1">
    <property type="nucleotide sequence ID" value="NZ_WAGX01000005.1"/>
</dbReference>
<dbReference type="InterPro" id="IPR046947">
    <property type="entry name" value="LytR-like"/>
</dbReference>
<evidence type="ECO:0000256" key="1">
    <source>
        <dbReference type="ARBA" id="ARBA00018672"/>
    </source>
</evidence>
<dbReference type="PANTHER" id="PTHR37299">
    <property type="entry name" value="TRANSCRIPTIONAL REGULATOR-RELATED"/>
    <property type="match status" value="1"/>
</dbReference>
<feature type="domain" description="Response regulatory" evidence="4">
    <location>
        <begin position="3"/>
        <end position="115"/>
    </location>
</feature>
<comment type="function">
    <text evidence="2">May play the central regulatory role in sporulation. It may be an element of the effector pathway responsible for the activation of sporulation genes in response to nutritional stress. Spo0A may act in concert with spo0H (a sigma factor) to control the expression of some genes that are critical to the sporulation process.</text>
</comment>
<dbReference type="PANTHER" id="PTHR37299:SF1">
    <property type="entry name" value="STAGE 0 SPORULATION PROTEIN A HOMOLOG"/>
    <property type="match status" value="1"/>
</dbReference>
<evidence type="ECO:0000256" key="2">
    <source>
        <dbReference type="ARBA" id="ARBA00024867"/>
    </source>
</evidence>
<reference evidence="5 6" key="1">
    <citation type="submission" date="2019-09" db="EMBL/GenBank/DDBJ databases">
        <authorList>
            <person name="Valk L.C."/>
        </authorList>
    </citation>
    <scope>NUCLEOTIDE SEQUENCE [LARGE SCALE GENOMIC DNA]</scope>
    <source>
        <strain evidence="5">GalUA</strain>
    </source>
</reference>
<organism evidence="5 6">
    <name type="scientific">Candidatus Galacturonatibacter soehngenii</name>
    <dbReference type="NCBI Taxonomy" id="2307010"/>
    <lineage>
        <taxon>Bacteria</taxon>
        <taxon>Bacillati</taxon>
        <taxon>Bacillota</taxon>
        <taxon>Clostridia</taxon>
        <taxon>Lachnospirales</taxon>
        <taxon>Lachnospiraceae</taxon>
        <taxon>Candidatus Galacturonatibacter</taxon>
    </lineage>
</organism>
<dbReference type="Pfam" id="PF00072">
    <property type="entry name" value="Response_reg"/>
    <property type="match status" value="1"/>
</dbReference>
<dbReference type="SMART" id="SM00448">
    <property type="entry name" value="REC"/>
    <property type="match status" value="1"/>
</dbReference>
<feature type="modified residue" description="4-aspartylphosphate" evidence="3">
    <location>
        <position position="52"/>
    </location>
</feature>
<dbReference type="Pfam" id="PF04397">
    <property type="entry name" value="LytTR"/>
    <property type="match status" value="1"/>
</dbReference>
<evidence type="ECO:0000313" key="5">
    <source>
        <dbReference type="EMBL" id="KAB1438490.1"/>
    </source>
</evidence>
<dbReference type="Gene3D" id="3.40.50.2300">
    <property type="match status" value="1"/>
</dbReference>
<evidence type="ECO:0000256" key="3">
    <source>
        <dbReference type="PROSITE-ProRule" id="PRU00169"/>
    </source>
</evidence>
<protein>
    <recommendedName>
        <fullName evidence="1">Stage 0 sporulation protein A homolog</fullName>
    </recommendedName>
</protein>
<dbReference type="Proteomes" id="UP000461768">
    <property type="component" value="Unassembled WGS sequence"/>
</dbReference>
<dbReference type="GO" id="GO:0003677">
    <property type="term" value="F:DNA binding"/>
    <property type="evidence" value="ECO:0007669"/>
    <property type="project" value="InterPro"/>
</dbReference>
<evidence type="ECO:0000259" key="4">
    <source>
        <dbReference type="PROSITE" id="PS50110"/>
    </source>
</evidence>
<keyword evidence="3" id="KW-0597">Phosphoprotein</keyword>
<name>A0A7V7QKW0_9FIRM</name>
<dbReference type="AlphaFoldDB" id="A0A7V7QKW0"/>
<dbReference type="SMART" id="SM00850">
    <property type="entry name" value="LytTR"/>
    <property type="match status" value="1"/>
</dbReference>
<dbReference type="OrthoDB" id="9774865at2"/>
<comment type="caution">
    <text evidence="5">The sequence shown here is derived from an EMBL/GenBank/DDBJ whole genome shotgun (WGS) entry which is preliminary data.</text>
</comment>